<name>A0AAD1W0J3_PELCU</name>
<dbReference type="PANTHER" id="PTHR10373">
    <property type="entry name" value="TRANSCRIPTION FACTOR 7 FAMILY MEMBER"/>
    <property type="match status" value="1"/>
</dbReference>
<dbReference type="PROSITE" id="PS50118">
    <property type="entry name" value="HMG_BOX_2"/>
    <property type="match status" value="1"/>
</dbReference>
<dbReference type="GO" id="GO:0000978">
    <property type="term" value="F:RNA polymerase II cis-regulatory region sequence-specific DNA binding"/>
    <property type="evidence" value="ECO:0007669"/>
    <property type="project" value="TreeGrafter"/>
</dbReference>
<dbReference type="Pfam" id="PF08347">
    <property type="entry name" value="CTNNB1_binding"/>
    <property type="match status" value="1"/>
</dbReference>
<dbReference type="SUPFAM" id="SSF47095">
    <property type="entry name" value="HMG-box"/>
    <property type="match status" value="1"/>
</dbReference>
<evidence type="ECO:0000259" key="11">
    <source>
        <dbReference type="PROSITE" id="PS50118"/>
    </source>
</evidence>
<comment type="subcellular location">
    <subcellularLocation>
        <location evidence="1">Nucleus</location>
    </subcellularLocation>
</comment>
<dbReference type="Gene3D" id="1.10.30.10">
    <property type="entry name" value="High mobility group box domain"/>
    <property type="match status" value="1"/>
</dbReference>
<dbReference type="AlphaFoldDB" id="A0AAD1W0J3"/>
<dbReference type="GO" id="GO:0000981">
    <property type="term" value="F:DNA-binding transcription factor activity, RNA polymerase II-specific"/>
    <property type="evidence" value="ECO:0007669"/>
    <property type="project" value="TreeGrafter"/>
</dbReference>
<dbReference type="InterPro" id="IPR013558">
    <property type="entry name" value="CTNNB1-bd_N"/>
</dbReference>
<dbReference type="SMART" id="SM01366">
    <property type="entry name" value="c-clamp"/>
    <property type="match status" value="1"/>
</dbReference>
<dbReference type="CDD" id="cd21996">
    <property type="entry name" value="HMG-box_TCF7-like"/>
    <property type="match status" value="1"/>
</dbReference>
<sequence length="381" mass="42326">MHFVFQSSKVPIVQPSHGVHPLTPLIPYNNESFNQGSHSPHLPVDLNQKQGVHRPSQTSDMPGFYSIPPGGVGQIPPSVGWQSQPVYPLSSCGFRQPYSSTLSPGASYSRFTHPLMLSSSMHTTGIPHPAIVPHSGNKDLDSYEQNMKPHSEPKREKEPKKPTIKKPLNAFMLYMKEMRAKVIAECTLKESAAINQILGRRWHALSREEQAKYYELARKERQLHMQLYPGWSARDNYGKKKRRTREKHQDTNSDPGSPKKCRARFGLNQQTDWCGPCRRKKKCIRYLQGEGDCGSPVSSDGSAIDSPSSLLNALQCVSSSAYSSGKLSSRADSAEIEQNYPLLPSNSKSIGTTTEHRLKITSHAIDVLESTPGHSANVKAT</sequence>
<evidence type="ECO:0000256" key="7">
    <source>
        <dbReference type="ARBA" id="ARBA00023163"/>
    </source>
</evidence>
<keyword evidence="13" id="KW-1185">Reference proteome</keyword>
<dbReference type="InterPro" id="IPR009071">
    <property type="entry name" value="HMG_box_dom"/>
</dbReference>
<dbReference type="FunFam" id="1.10.30.10:FF:000001">
    <property type="entry name" value="transcription factor 7 isoform X2"/>
    <property type="match status" value="1"/>
</dbReference>
<evidence type="ECO:0000256" key="10">
    <source>
        <dbReference type="SAM" id="MobiDB-lite"/>
    </source>
</evidence>
<feature type="compositionally biased region" description="Basic and acidic residues" evidence="10">
    <location>
        <begin position="136"/>
        <end position="161"/>
    </location>
</feature>
<dbReference type="GO" id="GO:0060070">
    <property type="term" value="P:canonical Wnt signaling pathway"/>
    <property type="evidence" value="ECO:0007669"/>
    <property type="project" value="TreeGrafter"/>
</dbReference>
<protein>
    <submittedName>
        <fullName evidence="12">Transcription factor 7 isoform X1</fullName>
    </submittedName>
</protein>
<dbReference type="GO" id="GO:0000785">
    <property type="term" value="C:chromatin"/>
    <property type="evidence" value="ECO:0007669"/>
    <property type="project" value="TreeGrafter"/>
</dbReference>
<dbReference type="Pfam" id="PF00505">
    <property type="entry name" value="HMG_box"/>
    <property type="match status" value="1"/>
</dbReference>
<evidence type="ECO:0000256" key="1">
    <source>
        <dbReference type="ARBA" id="ARBA00004123"/>
    </source>
</evidence>
<keyword evidence="7" id="KW-0804">Transcription</keyword>
<keyword evidence="4" id="KW-0805">Transcription regulation</keyword>
<keyword evidence="8 9" id="KW-0539">Nucleus</keyword>
<accession>A0AAD1W0J3</accession>
<evidence type="ECO:0000256" key="3">
    <source>
        <dbReference type="ARBA" id="ARBA00022687"/>
    </source>
</evidence>
<reference evidence="12" key="1">
    <citation type="submission" date="2022-03" db="EMBL/GenBank/DDBJ databases">
        <authorList>
            <person name="Alioto T."/>
            <person name="Alioto T."/>
            <person name="Gomez Garrido J."/>
        </authorList>
    </citation>
    <scope>NUCLEOTIDE SEQUENCE</scope>
</reference>
<keyword evidence="3" id="KW-0879">Wnt signaling pathway</keyword>
<keyword evidence="5 9" id="KW-0238">DNA-binding</keyword>
<evidence type="ECO:0000256" key="5">
    <source>
        <dbReference type="ARBA" id="ARBA00023125"/>
    </source>
</evidence>
<evidence type="ECO:0000256" key="8">
    <source>
        <dbReference type="ARBA" id="ARBA00023242"/>
    </source>
</evidence>
<feature type="domain" description="HMG box" evidence="11">
    <location>
        <begin position="164"/>
        <end position="232"/>
    </location>
</feature>
<organism evidence="12 13">
    <name type="scientific">Pelobates cultripes</name>
    <name type="common">Western spadefoot toad</name>
    <dbReference type="NCBI Taxonomy" id="61616"/>
    <lineage>
        <taxon>Eukaryota</taxon>
        <taxon>Metazoa</taxon>
        <taxon>Chordata</taxon>
        <taxon>Craniata</taxon>
        <taxon>Vertebrata</taxon>
        <taxon>Euteleostomi</taxon>
        <taxon>Amphibia</taxon>
        <taxon>Batrachia</taxon>
        <taxon>Anura</taxon>
        <taxon>Pelobatoidea</taxon>
        <taxon>Pelobatidae</taxon>
        <taxon>Pelobates</taxon>
    </lineage>
</organism>
<evidence type="ECO:0000256" key="2">
    <source>
        <dbReference type="ARBA" id="ARBA00006569"/>
    </source>
</evidence>
<dbReference type="InterPro" id="IPR024940">
    <property type="entry name" value="TCF/LEF"/>
</dbReference>
<dbReference type="EMBL" id="OW240914">
    <property type="protein sequence ID" value="CAH2276800.1"/>
    <property type="molecule type" value="Genomic_DNA"/>
</dbReference>
<dbReference type="Proteomes" id="UP001295444">
    <property type="component" value="Chromosome 03"/>
</dbReference>
<evidence type="ECO:0000313" key="13">
    <source>
        <dbReference type="Proteomes" id="UP001295444"/>
    </source>
</evidence>
<keyword evidence="6" id="KW-0010">Activator</keyword>
<gene>
    <name evidence="12" type="ORF">PECUL_23A036063</name>
</gene>
<dbReference type="InterPro" id="IPR036910">
    <property type="entry name" value="HMG_box_dom_sf"/>
</dbReference>
<evidence type="ECO:0000256" key="9">
    <source>
        <dbReference type="PROSITE-ProRule" id="PRU00267"/>
    </source>
</evidence>
<feature type="region of interest" description="Disordered" evidence="10">
    <location>
        <begin position="234"/>
        <end position="262"/>
    </location>
</feature>
<comment type="similarity">
    <text evidence="2">Belongs to the TCF/LEF family.</text>
</comment>
<dbReference type="PANTHER" id="PTHR10373:SF33">
    <property type="entry name" value="TRANSCRIPTION FACTOR 7"/>
    <property type="match status" value="1"/>
</dbReference>
<evidence type="ECO:0000313" key="12">
    <source>
        <dbReference type="EMBL" id="CAH2276800.1"/>
    </source>
</evidence>
<evidence type="ECO:0000256" key="4">
    <source>
        <dbReference type="ARBA" id="ARBA00023015"/>
    </source>
</evidence>
<proteinExistence type="inferred from homology"/>
<evidence type="ECO:0000256" key="6">
    <source>
        <dbReference type="ARBA" id="ARBA00023159"/>
    </source>
</evidence>
<feature type="region of interest" description="Disordered" evidence="10">
    <location>
        <begin position="134"/>
        <end position="163"/>
    </location>
</feature>
<dbReference type="SMART" id="SM00398">
    <property type="entry name" value="HMG"/>
    <property type="match status" value="1"/>
</dbReference>
<feature type="DNA-binding region" description="HMG box" evidence="9">
    <location>
        <begin position="164"/>
        <end position="232"/>
    </location>
</feature>
<dbReference type="GO" id="GO:1990907">
    <property type="term" value="C:beta-catenin-TCF complex"/>
    <property type="evidence" value="ECO:0007669"/>
    <property type="project" value="TreeGrafter"/>
</dbReference>